<feature type="region of interest" description="Disordered" evidence="1">
    <location>
        <begin position="1"/>
        <end position="216"/>
    </location>
</feature>
<evidence type="ECO:0000313" key="2">
    <source>
        <dbReference type="Ensembl" id="ENSFCTP00005057632.1"/>
    </source>
</evidence>
<sequence length="411" mass="43510">MPHWRREAALSQEDREVYPGLSPPPGSSRVQSVGAERGDTEAVSETHGRGARPSSRPRASRPNPLGRAAGRRPRRQRGGARLRPPGRGPSTNGEASQSEGSIPAARARANRIPGAAALRGRGQSAARAGQGADPRGVSNPPGGRGAAARGCGLRRGLPGSGGLSRLPTGQMASKWPGVGVSLRRGPLQEREQLAEKEAEQTAGGHPEPSSGALGSLCRHFQRRLPLRAVSRNLGAGPSWKRLENPEPSQQGLQAAARSAKNALGSVSQRIQESCQSGTKWLVGTQVKARKRRRGAQTGSRPPAHTPGQKSPRLCGAAPASSALGPRERPCRRLSGHVGPRAHPQWRSRREPTFRSPYSSTEPLCSPSESDSDPEPVGAGLQHLQKLSRQLDEAIVAEESGDMTMTVSLIRD</sequence>
<feature type="compositionally biased region" description="Low complexity" evidence="1">
    <location>
        <begin position="102"/>
        <end position="132"/>
    </location>
</feature>
<feature type="compositionally biased region" description="Low complexity" evidence="1">
    <location>
        <begin position="51"/>
        <end position="68"/>
    </location>
</feature>
<name>A0ABI8AEA2_FELCA</name>
<evidence type="ECO:0008006" key="4">
    <source>
        <dbReference type="Google" id="ProtNLM"/>
    </source>
</evidence>
<feature type="compositionally biased region" description="Basic and acidic residues" evidence="1">
    <location>
        <begin position="1"/>
        <end position="17"/>
    </location>
</feature>
<dbReference type="InterPro" id="IPR009932">
    <property type="entry name" value="RCS1"/>
</dbReference>
<feature type="compositionally biased region" description="Basic residues" evidence="1">
    <location>
        <begin position="69"/>
        <end position="80"/>
    </location>
</feature>
<feature type="compositionally biased region" description="Basic and acidic residues" evidence="1">
    <location>
        <begin position="186"/>
        <end position="199"/>
    </location>
</feature>
<reference evidence="2" key="3">
    <citation type="submission" date="2025-09" db="UniProtKB">
        <authorList>
            <consortium name="Ensembl"/>
        </authorList>
    </citation>
    <scope>IDENTIFICATION</scope>
    <source>
        <strain evidence="2">breed Abyssinian</strain>
    </source>
</reference>
<dbReference type="Proteomes" id="UP000823872">
    <property type="component" value="Chromosome E1"/>
</dbReference>
<feature type="compositionally biased region" description="Polar residues" evidence="1">
    <location>
        <begin position="90"/>
        <end position="100"/>
    </location>
</feature>
<accession>A0ABI8AEA2</accession>
<feature type="compositionally biased region" description="Low complexity" evidence="1">
    <location>
        <begin position="146"/>
        <end position="167"/>
    </location>
</feature>
<dbReference type="PANTHER" id="PTHR35819">
    <property type="entry name" value="PICALM INTERACTING MITOTIC REGULATOR PIMREG"/>
    <property type="match status" value="1"/>
</dbReference>
<protein>
    <recommendedName>
        <fullName evidence="4">PICALM interacting mitotic regulator</fullName>
    </recommendedName>
</protein>
<reference evidence="2" key="2">
    <citation type="submission" date="2025-08" db="UniProtKB">
        <authorList>
            <consortium name="Ensembl"/>
        </authorList>
    </citation>
    <scope>IDENTIFICATION</scope>
    <source>
        <strain evidence="2">breed Abyssinian</strain>
    </source>
</reference>
<feature type="compositionally biased region" description="Polar residues" evidence="1">
    <location>
        <begin position="264"/>
        <end position="278"/>
    </location>
</feature>
<reference evidence="2 3" key="1">
    <citation type="submission" date="2021-02" db="EMBL/GenBank/DDBJ databases">
        <title>Safari Cat Assemblies.</title>
        <authorList>
            <person name="Bredemeyer K.R."/>
            <person name="Murphy W.J."/>
        </authorList>
    </citation>
    <scope>NUCLEOTIDE SEQUENCE [LARGE SCALE GENOMIC DNA]</scope>
</reference>
<keyword evidence="3" id="KW-1185">Reference proteome</keyword>
<feature type="compositionally biased region" description="Basic and acidic residues" evidence="1">
    <location>
        <begin position="36"/>
        <end position="48"/>
    </location>
</feature>
<evidence type="ECO:0000313" key="3">
    <source>
        <dbReference type="Proteomes" id="UP000823872"/>
    </source>
</evidence>
<dbReference type="GeneTree" id="ENSGT00390000008128"/>
<organism evidence="2 3">
    <name type="scientific">Felis catus</name>
    <name type="common">Cat</name>
    <name type="synonym">Felis silvestris catus</name>
    <dbReference type="NCBI Taxonomy" id="9685"/>
    <lineage>
        <taxon>Eukaryota</taxon>
        <taxon>Metazoa</taxon>
        <taxon>Chordata</taxon>
        <taxon>Craniata</taxon>
        <taxon>Vertebrata</taxon>
        <taxon>Euteleostomi</taxon>
        <taxon>Mammalia</taxon>
        <taxon>Eutheria</taxon>
        <taxon>Laurasiatheria</taxon>
        <taxon>Carnivora</taxon>
        <taxon>Feliformia</taxon>
        <taxon>Felidae</taxon>
        <taxon>Felinae</taxon>
        <taxon>Felis</taxon>
    </lineage>
</organism>
<proteinExistence type="predicted"/>
<dbReference type="Ensembl" id="ENSFCTT00005084132.1">
    <property type="protein sequence ID" value="ENSFCTP00005057632.1"/>
    <property type="gene ID" value="ENSFCTG00005030118.1"/>
</dbReference>
<feature type="region of interest" description="Disordered" evidence="1">
    <location>
        <begin position="234"/>
        <end position="380"/>
    </location>
</feature>
<dbReference type="PANTHER" id="PTHR35819:SF1">
    <property type="entry name" value="PROTEIN PIMREG"/>
    <property type="match status" value="1"/>
</dbReference>
<evidence type="ECO:0000256" key="1">
    <source>
        <dbReference type="SAM" id="MobiDB-lite"/>
    </source>
</evidence>
<dbReference type="Pfam" id="PF07326">
    <property type="entry name" value="RCS1"/>
    <property type="match status" value="1"/>
</dbReference>